<evidence type="ECO:0000256" key="1">
    <source>
        <dbReference type="SAM" id="MobiDB-lite"/>
    </source>
</evidence>
<evidence type="ECO:0000313" key="3">
    <source>
        <dbReference type="EMBL" id="MDN3573439.1"/>
    </source>
</evidence>
<evidence type="ECO:0000313" key="4">
    <source>
        <dbReference type="Proteomes" id="UP001244297"/>
    </source>
</evidence>
<keyword evidence="4" id="KW-1185">Reference proteome</keyword>
<name>A0ABT8AUF4_9HYPH</name>
<comment type="caution">
    <text evidence="3">The sequence shown here is derived from an EMBL/GenBank/DDBJ whole genome shotgun (WGS) entry which is preliminary data.</text>
</comment>
<dbReference type="Proteomes" id="UP001244297">
    <property type="component" value="Unassembled WGS sequence"/>
</dbReference>
<feature type="chain" id="PRO_5045211277" evidence="2">
    <location>
        <begin position="21"/>
        <end position="117"/>
    </location>
</feature>
<protein>
    <submittedName>
        <fullName evidence="3">Uncharacterized protein</fullName>
    </submittedName>
</protein>
<keyword evidence="2" id="KW-0732">Signal</keyword>
<sequence>MLKVLAVPAACLVLCGTAAAQDMPGLATLSPPELAQPVMANEPERAARPSAGTVPGVTVGPRGLDGGRAETGNPALRGVDPGAPRAVAALKAPSGEPRPWCAQARRVGTGAGFCLIN</sequence>
<feature type="compositionally biased region" description="Low complexity" evidence="1">
    <location>
        <begin position="52"/>
        <end position="61"/>
    </location>
</feature>
<gene>
    <name evidence="3" type="ORF">QWZ18_22805</name>
</gene>
<proteinExistence type="predicted"/>
<evidence type="ECO:0000256" key="2">
    <source>
        <dbReference type="SAM" id="SignalP"/>
    </source>
</evidence>
<dbReference type="EMBL" id="JAUFPT010000076">
    <property type="protein sequence ID" value="MDN3573439.1"/>
    <property type="molecule type" value="Genomic_DNA"/>
</dbReference>
<accession>A0ABT8AUF4</accession>
<feature type="region of interest" description="Disordered" evidence="1">
    <location>
        <begin position="40"/>
        <end position="82"/>
    </location>
</feature>
<reference evidence="4" key="1">
    <citation type="journal article" date="2019" name="Int. J. Syst. Evol. Microbiol.">
        <title>The Global Catalogue of Microorganisms (GCM) 10K type strain sequencing project: providing services to taxonomists for standard genome sequencing and annotation.</title>
        <authorList>
            <consortium name="The Broad Institute Genomics Platform"/>
            <consortium name="The Broad Institute Genome Sequencing Center for Infectious Disease"/>
            <person name="Wu L."/>
            <person name="Ma J."/>
        </authorList>
    </citation>
    <scope>NUCLEOTIDE SEQUENCE [LARGE SCALE GENOMIC DNA]</scope>
    <source>
        <strain evidence="4">CECT 7806</strain>
    </source>
</reference>
<feature type="signal peptide" evidence="2">
    <location>
        <begin position="1"/>
        <end position="20"/>
    </location>
</feature>
<dbReference type="RefSeq" id="WP_238290521.1">
    <property type="nucleotide sequence ID" value="NZ_BPQS01000024.1"/>
</dbReference>
<organism evidence="3 4">
    <name type="scientific">Methylobacterium longum</name>
    <dbReference type="NCBI Taxonomy" id="767694"/>
    <lineage>
        <taxon>Bacteria</taxon>
        <taxon>Pseudomonadati</taxon>
        <taxon>Pseudomonadota</taxon>
        <taxon>Alphaproteobacteria</taxon>
        <taxon>Hyphomicrobiales</taxon>
        <taxon>Methylobacteriaceae</taxon>
        <taxon>Methylobacterium</taxon>
    </lineage>
</organism>